<keyword evidence="2" id="KW-0238">DNA-binding</keyword>
<dbReference type="Pfam" id="PF01638">
    <property type="entry name" value="HxlR"/>
    <property type="match status" value="1"/>
</dbReference>
<evidence type="ECO:0000256" key="3">
    <source>
        <dbReference type="ARBA" id="ARBA00023163"/>
    </source>
</evidence>
<dbReference type="InterPro" id="IPR036388">
    <property type="entry name" value="WH-like_DNA-bd_sf"/>
</dbReference>
<dbReference type="Proteomes" id="UP000254978">
    <property type="component" value="Unassembled WGS sequence"/>
</dbReference>
<dbReference type="InterPro" id="IPR002577">
    <property type="entry name" value="HTH_HxlR"/>
</dbReference>
<dbReference type="AlphaFoldDB" id="A0A378T983"/>
<dbReference type="InterPro" id="IPR036390">
    <property type="entry name" value="WH_DNA-bd_sf"/>
</dbReference>
<keyword evidence="1" id="KW-0805">Transcription regulation</keyword>
<name>A0A378T983_9MYCO</name>
<sequence>MTQREFYCGLDAALAVVGGRWKFLVLWQLAVSGPQRFGQLRRLVDGVTEKVLIGALRDLEADSIVDRKDFQELPPHVEYSLTPFGESLAEALQPLCEWGYEHMDRIGARASQPVRT</sequence>
<evidence type="ECO:0000256" key="2">
    <source>
        <dbReference type="ARBA" id="ARBA00023125"/>
    </source>
</evidence>
<dbReference type="EMBL" id="UGQT01000001">
    <property type="protein sequence ID" value="STZ57339.1"/>
    <property type="molecule type" value="Genomic_DNA"/>
</dbReference>
<organism evidence="5 6">
    <name type="scientific">Mycolicibacterium tokaiense</name>
    <dbReference type="NCBI Taxonomy" id="39695"/>
    <lineage>
        <taxon>Bacteria</taxon>
        <taxon>Bacillati</taxon>
        <taxon>Actinomycetota</taxon>
        <taxon>Actinomycetes</taxon>
        <taxon>Mycobacteriales</taxon>
        <taxon>Mycobacteriaceae</taxon>
        <taxon>Mycolicibacterium</taxon>
    </lineage>
</organism>
<accession>A0A378T983</accession>
<dbReference type="Gene3D" id="1.10.10.10">
    <property type="entry name" value="Winged helix-like DNA-binding domain superfamily/Winged helix DNA-binding domain"/>
    <property type="match status" value="1"/>
</dbReference>
<proteinExistence type="predicted"/>
<dbReference type="SUPFAM" id="SSF46785">
    <property type="entry name" value="Winged helix' DNA-binding domain"/>
    <property type="match status" value="1"/>
</dbReference>
<dbReference type="PANTHER" id="PTHR33204:SF29">
    <property type="entry name" value="TRANSCRIPTIONAL REGULATOR"/>
    <property type="match status" value="1"/>
</dbReference>
<keyword evidence="3" id="KW-0804">Transcription</keyword>
<protein>
    <submittedName>
        <fullName evidence="5">Transcriptional regulator</fullName>
    </submittedName>
</protein>
<gene>
    <name evidence="5" type="primary">hxlR</name>
    <name evidence="5" type="ORF">NCTC10821_00839</name>
</gene>
<reference evidence="5 6" key="1">
    <citation type="submission" date="2018-06" db="EMBL/GenBank/DDBJ databases">
        <authorList>
            <consortium name="Pathogen Informatics"/>
            <person name="Doyle S."/>
        </authorList>
    </citation>
    <scope>NUCLEOTIDE SEQUENCE [LARGE SCALE GENOMIC DNA]</scope>
    <source>
        <strain evidence="5 6">NCTC10821</strain>
    </source>
</reference>
<dbReference type="RefSeq" id="WP_115277599.1">
    <property type="nucleotide sequence ID" value="NZ_AP022600.1"/>
</dbReference>
<evidence type="ECO:0000259" key="4">
    <source>
        <dbReference type="PROSITE" id="PS51118"/>
    </source>
</evidence>
<dbReference type="PROSITE" id="PS51118">
    <property type="entry name" value="HTH_HXLR"/>
    <property type="match status" value="1"/>
</dbReference>
<dbReference type="OrthoDB" id="370168at2"/>
<evidence type="ECO:0000313" key="6">
    <source>
        <dbReference type="Proteomes" id="UP000254978"/>
    </source>
</evidence>
<evidence type="ECO:0000313" key="5">
    <source>
        <dbReference type="EMBL" id="STZ57339.1"/>
    </source>
</evidence>
<dbReference type="GO" id="GO:0003677">
    <property type="term" value="F:DNA binding"/>
    <property type="evidence" value="ECO:0007669"/>
    <property type="project" value="UniProtKB-KW"/>
</dbReference>
<evidence type="ECO:0000256" key="1">
    <source>
        <dbReference type="ARBA" id="ARBA00023015"/>
    </source>
</evidence>
<feature type="domain" description="HTH hxlR-type" evidence="4">
    <location>
        <begin position="8"/>
        <end position="107"/>
    </location>
</feature>
<keyword evidence="6" id="KW-1185">Reference proteome</keyword>
<dbReference type="PANTHER" id="PTHR33204">
    <property type="entry name" value="TRANSCRIPTIONAL REGULATOR, MARR FAMILY"/>
    <property type="match status" value="1"/>
</dbReference>